<name>A0A3E0IN86_9STAP</name>
<dbReference type="EMBL" id="JAEDAQ010000006">
    <property type="protein sequence ID" value="MBH9580681.1"/>
    <property type="molecule type" value="Genomic_DNA"/>
</dbReference>
<accession>A0A3E0IN86</accession>
<keyword evidence="1" id="KW-0812">Transmembrane</keyword>
<feature type="transmembrane region" description="Helical" evidence="1">
    <location>
        <begin position="31"/>
        <end position="51"/>
    </location>
</feature>
<evidence type="ECO:0000313" key="2">
    <source>
        <dbReference type="EMBL" id="MBH9580681.1"/>
    </source>
</evidence>
<dbReference type="OrthoDB" id="2411386at2"/>
<dbReference type="Proteomes" id="UP000256562">
    <property type="component" value="Unassembled WGS sequence"/>
</dbReference>
<organism evidence="3 4">
    <name type="scientific">Staphylococcus felis</name>
    <dbReference type="NCBI Taxonomy" id="46127"/>
    <lineage>
        <taxon>Bacteria</taxon>
        <taxon>Bacillati</taxon>
        <taxon>Bacillota</taxon>
        <taxon>Bacilli</taxon>
        <taxon>Bacillales</taxon>
        <taxon>Staphylococcaceae</taxon>
        <taxon>Staphylococcus</taxon>
    </lineage>
</organism>
<evidence type="ECO:0000313" key="5">
    <source>
        <dbReference type="Proteomes" id="UP000597038"/>
    </source>
</evidence>
<keyword evidence="1" id="KW-1133">Transmembrane helix</keyword>
<reference evidence="3 4" key="1">
    <citation type="journal article" date="2018" name="Vet. Microbiol.">
        <title>Characterisation of Staphylococcus felis isolated from cats using whole genome sequencing.</title>
        <authorList>
            <person name="Worthing K."/>
            <person name="Pang S."/>
            <person name="Trott D.J."/>
            <person name="Abraham S."/>
            <person name="Coombs G.W."/>
            <person name="Jordan D."/>
            <person name="McIntyre L."/>
            <person name="Davies M.R."/>
            <person name="Norris J."/>
        </authorList>
    </citation>
    <scope>NUCLEOTIDE SEQUENCE [LARGE SCALE GENOMIC DNA]</scope>
    <source>
        <strain evidence="3 4">F9</strain>
    </source>
</reference>
<dbReference type="Proteomes" id="UP000597038">
    <property type="component" value="Unassembled WGS sequence"/>
</dbReference>
<evidence type="ECO:0000256" key="1">
    <source>
        <dbReference type="SAM" id="Phobius"/>
    </source>
</evidence>
<proteinExistence type="predicted"/>
<dbReference type="RefSeq" id="WP_115891034.1">
    <property type="nucleotide sequence ID" value="NZ_CAJVAI010000005.1"/>
</dbReference>
<dbReference type="EMBL" id="QKXQ01000415">
    <property type="protein sequence ID" value="REH93222.1"/>
    <property type="molecule type" value="Genomic_DNA"/>
</dbReference>
<protein>
    <submittedName>
        <fullName evidence="3">Uncharacterized protein</fullName>
    </submittedName>
</protein>
<dbReference type="AlphaFoldDB" id="A0A3E0IN86"/>
<keyword evidence="5" id="KW-1185">Reference proteome</keyword>
<sequence length="84" mass="9875">MLKKLLLLFIAMIVTTTIAETYLIAGTWQYLMMQSLTLSIIIFFVYHFVVFQAKQKEKESQKADRILHQTNQEACHKRGLKKIK</sequence>
<gene>
    <name evidence="3" type="ORF">DOS83_09055</name>
    <name evidence="2" type="ORF">I9026_04775</name>
</gene>
<reference evidence="2 5" key="2">
    <citation type="submission" date="2020-12" db="EMBL/GenBank/DDBJ databases">
        <title>Genomic analysis of Staphylococcus felis from a cat with skin infection.</title>
        <authorList>
            <person name="Aslantas O."/>
            <person name="Keskin O."/>
            <person name="Buyukaltay K."/>
            <person name="Gullu Yucetepe A."/>
        </authorList>
    </citation>
    <scope>NUCLEOTIDE SEQUENCE [LARGE SCALE GENOMIC DNA]</scope>
    <source>
        <strain evidence="2 5">HARRANVET</strain>
    </source>
</reference>
<evidence type="ECO:0000313" key="4">
    <source>
        <dbReference type="Proteomes" id="UP000256562"/>
    </source>
</evidence>
<comment type="caution">
    <text evidence="3">The sequence shown here is derived from an EMBL/GenBank/DDBJ whole genome shotgun (WGS) entry which is preliminary data.</text>
</comment>
<evidence type="ECO:0000313" key="3">
    <source>
        <dbReference type="EMBL" id="REH93222.1"/>
    </source>
</evidence>
<keyword evidence="1" id="KW-0472">Membrane</keyword>